<protein>
    <submittedName>
        <fullName evidence="1">Uncharacterized protein</fullName>
    </submittedName>
</protein>
<keyword evidence="2" id="KW-1185">Reference proteome</keyword>
<accession>A0A2T3AEB8</accession>
<proteinExistence type="predicted"/>
<evidence type="ECO:0000313" key="2">
    <source>
        <dbReference type="Proteomes" id="UP000241462"/>
    </source>
</evidence>
<dbReference type="InParanoid" id="A0A2T3AEB8"/>
<dbReference type="EMBL" id="KZ678403">
    <property type="protein sequence ID" value="PSR93942.1"/>
    <property type="molecule type" value="Genomic_DNA"/>
</dbReference>
<sequence length="170" mass="19521">MFRRTDVRTWSTPAVRASGRTTGRLPRCCKKWPLDVWGWPGGGLHRMAVVLVGMRSEGCTNIAEEIQSCGRYLCESTSRCWTTADTTRRRHGRRRAVAWLASWSMHVLHMAGNKSLIEKLDREETTRGEVDDVPCKQHFLISNANTFWRHFNQGQAKYKRQVSVQAESTL</sequence>
<name>A0A2T3AEB8_9PEZI</name>
<organism evidence="1 2">
    <name type="scientific">Coniella lustricola</name>
    <dbReference type="NCBI Taxonomy" id="2025994"/>
    <lineage>
        <taxon>Eukaryota</taxon>
        <taxon>Fungi</taxon>
        <taxon>Dikarya</taxon>
        <taxon>Ascomycota</taxon>
        <taxon>Pezizomycotina</taxon>
        <taxon>Sordariomycetes</taxon>
        <taxon>Sordariomycetidae</taxon>
        <taxon>Diaporthales</taxon>
        <taxon>Schizoparmaceae</taxon>
        <taxon>Coniella</taxon>
    </lineage>
</organism>
<gene>
    <name evidence="1" type="ORF">BD289DRAFT_428338</name>
</gene>
<reference evidence="1 2" key="1">
    <citation type="journal article" date="2018" name="Mycol. Prog.">
        <title>Coniella lustricola, a new species from submerged detritus.</title>
        <authorList>
            <person name="Raudabaugh D.B."/>
            <person name="Iturriaga T."/>
            <person name="Carver A."/>
            <person name="Mondo S."/>
            <person name="Pangilinan J."/>
            <person name="Lipzen A."/>
            <person name="He G."/>
            <person name="Amirebrahimi M."/>
            <person name="Grigoriev I.V."/>
            <person name="Miller A.N."/>
        </authorList>
    </citation>
    <scope>NUCLEOTIDE SEQUENCE [LARGE SCALE GENOMIC DNA]</scope>
    <source>
        <strain evidence="1 2">B22-T-1</strain>
    </source>
</reference>
<evidence type="ECO:0000313" key="1">
    <source>
        <dbReference type="EMBL" id="PSR93942.1"/>
    </source>
</evidence>
<dbReference type="AlphaFoldDB" id="A0A2T3AEB8"/>
<dbReference type="Proteomes" id="UP000241462">
    <property type="component" value="Unassembled WGS sequence"/>
</dbReference>